<keyword evidence="5 6" id="KW-0472">Membrane</keyword>
<evidence type="ECO:0000313" key="8">
    <source>
        <dbReference type="EMBL" id="GAA0504910.1"/>
    </source>
</evidence>
<sequence>MSKRSLDIAAIAMLVLLCASWGGQQVAVKIALPDFPPFLQMGIRSAGAGLLVLFYCLATGRGRLFVRDGSLWLGLFSGLLFSGEFVLIYLGLQWTDASRTSLFLYTAPFFVALGATWLLPAERLRWPQWVGLGLSFCGTAIVMGVPRGATSPHAWLGDLMIIGAAVFWAATTLGIKATRLATAPPEKVLLYQLAMSAVIGLGAGMATGESVRGVSLAPVLALTYQTVWIAATTFLLWLRLLTLYPASTLQAGTSMSPLFGVAAAALILHEPVGPMFLLAVALVVSGLVLVNRR</sequence>
<evidence type="ECO:0000259" key="7">
    <source>
        <dbReference type="Pfam" id="PF00892"/>
    </source>
</evidence>
<dbReference type="SUPFAM" id="SSF103481">
    <property type="entry name" value="Multidrug resistance efflux transporter EmrE"/>
    <property type="match status" value="2"/>
</dbReference>
<proteinExistence type="predicted"/>
<gene>
    <name evidence="8" type="ORF">GCM10009097_22390</name>
</gene>
<feature type="transmembrane region" description="Helical" evidence="6">
    <location>
        <begin position="249"/>
        <end position="268"/>
    </location>
</feature>
<protein>
    <submittedName>
        <fullName evidence="8">DMT family transporter</fullName>
    </submittedName>
</protein>
<feature type="domain" description="EamA" evidence="7">
    <location>
        <begin position="10"/>
        <end position="143"/>
    </location>
</feature>
<evidence type="ECO:0000256" key="5">
    <source>
        <dbReference type="ARBA" id="ARBA00023136"/>
    </source>
</evidence>
<dbReference type="RefSeq" id="WP_207958606.1">
    <property type="nucleotide sequence ID" value="NZ_BAAAEN010000007.1"/>
</dbReference>
<reference evidence="8 9" key="1">
    <citation type="journal article" date="2019" name="Int. J. Syst. Evol. Microbiol.">
        <title>The Global Catalogue of Microorganisms (GCM) 10K type strain sequencing project: providing services to taxonomists for standard genome sequencing and annotation.</title>
        <authorList>
            <consortium name="The Broad Institute Genomics Platform"/>
            <consortium name="The Broad Institute Genome Sequencing Center for Infectious Disease"/>
            <person name="Wu L."/>
            <person name="Ma J."/>
        </authorList>
    </citation>
    <scope>NUCLEOTIDE SEQUENCE [LARGE SCALE GENOMIC DNA]</scope>
    <source>
        <strain evidence="8 9">JCM 14330</strain>
    </source>
</reference>
<keyword evidence="4 6" id="KW-1133">Transmembrane helix</keyword>
<dbReference type="PANTHER" id="PTHR32322">
    <property type="entry name" value="INNER MEMBRANE TRANSPORTER"/>
    <property type="match status" value="1"/>
</dbReference>
<evidence type="ECO:0000256" key="6">
    <source>
        <dbReference type="SAM" id="Phobius"/>
    </source>
</evidence>
<feature type="domain" description="EamA" evidence="7">
    <location>
        <begin position="156"/>
        <end position="291"/>
    </location>
</feature>
<dbReference type="InterPro" id="IPR050638">
    <property type="entry name" value="AA-Vitamin_Transporters"/>
</dbReference>
<evidence type="ECO:0000256" key="3">
    <source>
        <dbReference type="ARBA" id="ARBA00022692"/>
    </source>
</evidence>
<feature type="transmembrane region" description="Helical" evidence="6">
    <location>
        <begin position="129"/>
        <end position="149"/>
    </location>
</feature>
<dbReference type="Pfam" id="PF00892">
    <property type="entry name" value="EamA"/>
    <property type="match status" value="2"/>
</dbReference>
<dbReference type="PANTHER" id="PTHR32322:SF18">
    <property type="entry name" value="S-ADENOSYLMETHIONINE_S-ADENOSYLHOMOCYSTEINE TRANSPORTER"/>
    <property type="match status" value="1"/>
</dbReference>
<feature type="transmembrane region" description="Helical" evidence="6">
    <location>
        <begin position="274"/>
        <end position="290"/>
    </location>
</feature>
<feature type="transmembrane region" description="Helical" evidence="6">
    <location>
        <begin position="38"/>
        <end position="58"/>
    </location>
</feature>
<accession>A0ABN1BTW6</accession>
<evidence type="ECO:0000313" key="9">
    <source>
        <dbReference type="Proteomes" id="UP001501706"/>
    </source>
</evidence>
<organism evidence="8 9">
    <name type="scientific">Pigmentiphaga daeguensis</name>
    <dbReference type="NCBI Taxonomy" id="414049"/>
    <lineage>
        <taxon>Bacteria</taxon>
        <taxon>Pseudomonadati</taxon>
        <taxon>Pseudomonadota</taxon>
        <taxon>Betaproteobacteria</taxon>
        <taxon>Burkholderiales</taxon>
        <taxon>Alcaligenaceae</taxon>
        <taxon>Pigmentiphaga</taxon>
    </lineage>
</organism>
<dbReference type="InterPro" id="IPR037185">
    <property type="entry name" value="EmrE-like"/>
</dbReference>
<evidence type="ECO:0000256" key="1">
    <source>
        <dbReference type="ARBA" id="ARBA00004651"/>
    </source>
</evidence>
<comment type="subcellular location">
    <subcellularLocation>
        <location evidence="1">Cell membrane</location>
        <topology evidence="1">Multi-pass membrane protein</topology>
    </subcellularLocation>
</comment>
<dbReference type="Proteomes" id="UP001501706">
    <property type="component" value="Unassembled WGS sequence"/>
</dbReference>
<feature type="transmembrane region" description="Helical" evidence="6">
    <location>
        <begin position="70"/>
        <end position="90"/>
    </location>
</feature>
<evidence type="ECO:0000256" key="4">
    <source>
        <dbReference type="ARBA" id="ARBA00022989"/>
    </source>
</evidence>
<feature type="transmembrane region" description="Helical" evidence="6">
    <location>
        <begin position="155"/>
        <end position="176"/>
    </location>
</feature>
<comment type="caution">
    <text evidence="8">The sequence shown here is derived from an EMBL/GenBank/DDBJ whole genome shotgun (WGS) entry which is preliminary data.</text>
</comment>
<feature type="transmembrane region" description="Helical" evidence="6">
    <location>
        <begin position="214"/>
        <end position="237"/>
    </location>
</feature>
<feature type="transmembrane region" description="Helical" evidence="6">
    <location>
        <begin position="188"/>
        <end position="208"/>
    </location>
</feature>
<dbReference type="EMBL" id="BAAAEN010000007">
    <property type="protein sequence ID" value="GAA0504910.1"/>
    <property type="molecule type" value="Genomic_DNA"/>
</dbReference>
<keyword evidence="3 6" id="KW-0812">Transmembrane</keyword>
<evidence type="ECO:0000256" key="2">
    <source>
        <dbReference type="ARBA" id="ARBA00022475"/>
    </source>
</evidence>
<feature type="transmembrane region" description="Helical" evidence="6">
    <location>
        <begin position="102"/>
        <end position="120"/>
    </location>
</feature>
<keyword evidence="2" id="KW-1003">Cell membrane</keyword>
<name>A0ABN1BTW6_9BURK</name>
<dbReference type="InterPro" id="IPR000620">
    <property type="entry name" value="EamA_dom"/>
</dbReference>
<keyword evidence="9" id="KW-1185">Reference proteome</keyword>